<dbReference type="Proteomes" id="UP000280296">
    <property type="component" value="Unassembled WGS sequence"/>
</dbReference>
<dbReference type="Pfam" id="PF07394">
    <property type="entry name" value="DUF1501"/>
    <property type="match status" value="1"/>
</dbReference>
<dbReference type="PANTHER" id="PTHR43737:SF1">
    <property type="entry name" value="DUF1501 DOMAIN-CONTAINING PROTEIN"/>
    <property type="match status" value="1"/>
</dbReference>
<gene>
    <name evidence="1" type="ORF">TsocGM_02845</name>
</gene>
<dbReference type="EMBL" id="RYZH01000003">
    <property type="protein sequence ID" value="RUL89363.1"/>
    <property type="molecule type" value="Genomic_DNA"/>
</dbReference>
<reference evidence="1 2" key="1">
    <citation type="submission" date="2018-12" db="EMBL/GenBank/DDBJ databases">
        <authorList>
            <person name="Toschakov S.V."/>
        </authorList>
    </citation>
    <scope>NUCLEOTIDE SEQUENCE [LARGE SCALE GENOMIC DNA]</scope>
    <source>
        <strain evidence="1 2">GM2012</strain>
    </source>
</reference>
<sequence>MATSWTCDGVRRRDFLKAGVFGGAGLGLSSFLRLAEAGELKGGKATAAIHIHLGGGPSHLDTFDPKPEAPEGIRGEFGTIATAVPGISIGEHLPRLAACADRYTIVRGVSHTLAAHDLGTKYLNTGNRPLPSLVYPGYGSVVSKELAAPPDLPPFVAIPTTPQVAGYLGVEYAPFSTQATPRAGRPFNVRGIALGGGLTVEEIDRRRDLLKSLDQAFAGFESSDLVNGLDAFSQRAYDIISSPRSREAFDISRESSSITSLFGEDPFSQSCLLASRLVEAGVRFVSVSNGGWDTHQDNFNRLKDRNLPQLDAGLSGLFLALEQKGLLDSTLVFVSGEFGRTPKVNQRGGRDHYPRAMFVLLGGGGIAGGRVVGASDETGSGPIDGKGITPDDIAATVYDRLGIDPAKEYHTPTGRPVAIVRNGTPIAEALA</sequence>
<dbReference type="InterPro" id="IPR017850">
    <property type="entry name" value="Alkaline_phosphatase_core_sf"/>
</dbReference>
<name>A0A432MPH3_9BACT</name>
<reference evidence="1 2" key="2">
    <citation type="submission" date="2019-01" db="EMBL/GenBank/DDBJ databases">
        <title>Tautonia sociabilis, a novel thermotolerant planctomycete of Isosphaeraceae family, isolated from a 4000 m deep subterranean habitat.</title>
        <authorList>
            <person name="Kovaleva O.L."/>
            <person name="Elcheninov A.G."/>
            <person name="Van Heerden E."/>
            <person name="Toshchakov S.V."/>
            <person name="Novikov A."/>
            <person name="Bonch-Osmolovskaya E.A."/>
            <person name="Kublanov I.V."/>
        </authorList>
    </citation>
    <scope>NUCLEOTIDE SEQUENCE [LARGE SCALE GENOMIC DNA]</scope>
    <source>
        <strain evidence="1 2">GM2012</strain>
    </source>
</reference>
<dbReference type="OrthoDB" id="127333at2"/>
<dbReference type="PANTHER" id="PTHR43737">
    <property type="entry name" value="BLL7424 PROTEIN"/>
    <property type="match status" value="1"/>
</dbReference>
<protein>
    <submittedName>
        <fullName evidence="1">DUF1501 domain-containing protein</fullName>
    </submittedName>
</protein>
<accession>A0A432MPH3</accession>
<keyword evidence="2" id="KW-1185">Reference proteome</keyword>
<dbReference type="AlphaFoldDB" id="A0A432MPH3"/>
<dbReference type="SUPFAM" id="SSF53649">
    <property type="entry name" value="Alkaline phosphatase-like"/>
    <property type="match status" value="1"/>
</dbReference>
<evidence type="ECO:0000313" key="1">
    <source>
        <dbReference type="EMBL" id="RUL89363.1"/>
    </source>
</evidence>
<proteinExistence type="predicted"/>
<dbReference type="InterPro" id="IPR010869">
    <property type="entry name" value="DUF1501"/>
</dbReference>
<organism evidence="1 2">
    <name type="scientific">Tautonia sociabilis</name>
    <dbReference type="NCBI Taxonomy" id="2080755"/>
    <lineage>
        <taxon>Bacteria</taxon>
        <taxon>Pseudomonadati</taxon>
        <taxon>Planctomycetota</taxon>
        <taxon>Planctomycetia</taxon>
        <taxon>Isosphaerales</taxon>
        <taxon>Isosphaeraceae</taxon>
        <taxon>Tautonia</taxon>
    </lineage>
</organism>
<dbReference type="InterPro" id="IPR006311">
    <property type="entry name" value="TAT_signal"/>
</dbReference>
<comment type="caution">
    <text evidence="1">The sequence shown here is derived from an EMBL/GenBank/DDBJ whole genome shotgun (WGS) entry which is preliminary data.</text>
</comment>
<dbReference type="RefSeq" id="WP_126723799.1">
    <property type="nucleotide sequence ID" value="NZ_RYZH01000003.1"/>
</dbReference>
<dbReference type="PROSITE" id="PS51318">
    <property type="entry name" value="TAT"/>
    <property type="match status" value="1"/>
</dbReference>
<evidence type="ECO:0000313" key="2">
    <source>
        <dbReference type="Proteomes" id="UP000280296"/>
    </source>
</evidence>